<proteinExistence type="inferred from homology"/>
<dbReference type="Proteomes" id="UP001519460">
    <property type="component" value="Unassembled WGS sequence"/>
</dbReference>
<keyword evidence="12" id="KW-1185">Reference proteome</keyword>
<accession>A0ABD0J8D9</accession>
<sequence>PGASVDCPSRALMNIRMGTRARVLLQNAHSSVTRLIRRQRGTKIVLPLLVVSLLAFLYVTVTSLPPTTCNHEYFTPRKEKQFTLDYGYVHDARGLCALQKEGSDENAGPDVVIMVLTMSKNMAPRQAIRDTYGSVARGKAWPGTARQEEHSDPRNSRTGTARVVFLMGQTKDVLYKATEKEALAAESREYGDVVQWEGLVEDYSNLTLKVLLGLRWVRDMCPHAHHVVKTDDDTFIHLPRFFQHLRNPTDDLPNNVIRGAAFGTANVLREGKYSVSREAFPLDTYPPHVKGQIYSMPVPLAMRMLGVAEYVPYNRMEDVHTTGTLACVVGATHFGFTVREFNYCSHNCSACDFSDGVRLAARHVTPDNFREVWNAEIHPEACSAFTTTILKIASFLRPKTCYFFL</sequence>
<dbReference type="Gene3D" id="3.90.550.50">
    <property type="match status" value="1"/>
</dbReference>
<dbReference type="EC" id="2.4.1.-" evidence="10"/>
<organism evidence="11 12">
    <name type="scientific">Batillaria attramentaria</name>
    <dbReference type="NCBI Taxonomy" id="370345"/>
    <lineage>
        <taxon>Eukaryota</taxon>
        <taxon>Metazoa</taxon>
        <taxon>Spiralia</taxon>
        <taxon>Lophotrochozoa</taxon>
        <taxon>Mollusca</taxon>
        <taxon>Gastropoda</taxon>
        <taxon>Caenogastropoda</taxon>
        <taxon>Sorbeoconcha</taxon>
        <taxon>Cerithioidea</taxon>
        <taxon>Batillariidae</taxon>
        <taxon>Batillaria</taxon>
    </lineage>
</organism>
<feature type="transmembrane region" description="Helical" evidence="10">
    <location>
        <begin position="44"/>
        <end position="61"/>
    </location>
</feature>
<dbReference type="GO" id="GO:0016757">
    <property type="term" value="F:glycosyltransferase activity"/>
    <property type="evidence" value="ECO:0007669"/>
    <property type="project" value="UniProtKB-KW"/>
</dbReference>
<evidence type="ECO:0000256" key="5">
    <source>
        <dbReference type="ARBA" id="ARBA00022692"/>
    </source>
</evidence>
<evidence type="ECO:0000256" key="9">
    <source>
        <dbReference type="ARBA" id="ARBA00023136"/>
    </source>
</evidence>
<comment type="similarity">
    <text evidence="2 10">Belongs to the glycosyltransferase 31 family.</text>
</comment>
<evidence type="ECO:0000256" key="8">
    <source>
        <dbReference type="ARBA" id="ARBA00023034"/>
    </source>
</evidence>
<evidence type="ECO:0000313" key="12">
    <source>
        <dbReference type="Proteomes" id="UP001519460"/>
    </source>
</evidence>
<dbReference type="PANTHER" id="PTHR11214">
    <property type="entry name" value="BETA-1,3-N-ACETYLGLUCOSAMINYLTRANSFERASE"/>
    <property type="match status" value="1"/>
</dbReference>
<feature type="non-terminal residue" evidence="11">
    <location>
        <position position="1"/>
    </location>
</feature>
<dbReference type="Pfam" id="PF01762">
    <property type="entry name" value="Galactosyl_T"/>
    <property type="match status" value="1"/>
</dbReference>
<keyword evidence="7 10" id="KW-1133">Transmembrane helix</keyword>
<reference evidence="11 12" key="1">
    <citation type="journal article" date="2023" name="Sci. Data">
        <title>Genome assembly of the Korean intertidal mud-creeper Batillaria attramentaria.</title>
        <authorList>
            <person name="Patra A.K."/>
            <person name="Ho P.T."/>
            <person name="Jun S."/>
            <person name="Lee S.J."/>
            <person name="Kim Y."/>
            <person name="Won Y.J."/>
        </authorList>
    </citation>
    <scope>NUCLEOTIDE SEQUENCE [LARGE SCALE GENOMIC DNA]</scope>
    <source>
        <strain evidence="11">Wonlab-2016</strain>
    </source>
</reference>
<name>A0ABD0J8D9_9CAEN</name>
<comment type="subcellular location">
    <subcellularLocation>
        <location evidence="1 10">Golgi apparatus membrane</location>
        <topology evidence="1 10">Single-pass type II membrane protein</topology>
    </subcellularLocation>
</comment>
<evidence type="ECO:0000256" key="10">
    <source>
        <dbReference type="RuleBase" id="RU363063"/>
    </source>
</evidence>
<evidence type="ECO:0000256" key="3">
    <source>
        <dbReference type="ARBA" id="ARBA00022676"/>
    </source>
</evidence>
<gene>
    <name evidence="11" type="ORF">BaRGS_00037534</name>
</gene>
<evidence type="ECO:0000313" key="11">
    <source>
        <dbReference type="EMBL" id="KAK7465924.1"/>
    </source>
</evidence>
<evidence type="ECO:0000256" key="2">
    <source>
        <dbReference type="ARBA" id="ARBA00008661"/>
    </source>
</evidence>
<protein>
    <recommendedName>
        <fullName evidence="10">Hexosyltransferase</fullName>
        <ecNumber evidence="10">2.4.1.-</ecNumber>
    </recommendedName>
</protein>
<dbReference type="AlphaFoldDB" id="A0ABD0J8D9"/>
<keyword evidence="4" id="KW-0808">Transferase</keyword>
<dbReference type="InterPro" id="IPR002659">
    <property type="entry name" value="Glyco_trans_31"/>
</dbReference>
<keyword evidence="8 10" id="KW-0333">Golgi apparatus</keyword>
<evidence type="ECO:0000256" key="6">
    <source>
        <dbReference type="ARBA" id="ARBA00022968"/>
    </source>
</evidence>
<dbReference type="EMBL" id="JACVVK020000565">
    <property type="protein sequence ID" value="KAK7465924.1"/>
    <property type="molecule type" value="Genomic_DNA"/>
</dbReference>
<keyword evidence="3 10" id="KW-0328">Glycosyltransferase</keyword>
<evidence type="ECO:0000256" key="7">
    <source>
        <dbReference type="ARBA" id="ARBA00022989"/>
    </source>
</evidence>
<dbReference type="PANTHER" id="PTHR11214:SF235">
    <property type="entry name" value="HEXOSYLTRANSFERASE"/>
    <property type="match status" value="1"/>
</dbReference>
<dbReference type="GO" id="GO:0000139">
    <property type="term" value="C:Golgi membrane"/>
    <property type="evidence" value="ECO:0007669"/>
    <property type="project" value="UniProtKB-SubCell"/>
</dbReference>
<comment type="caution">
    <text evidence="11">The sequence shown here is derived from an EMBL/GenBank/DDBJ whole genome shotgun (WGS) entry which is preliminary data.</text>
</comment>
<keyword evidence="6 10" id="KW-0735">Signal-anchor</keyword>
<keyword evidence="5 10" id="KW-0812">Transmembrane</keyword>
<keyword evidence="9 10" id="KW-0472">Membrane</keyword>
<evidence type="ECO:0000256" key="1">
    <source>
        <dbReference type="ARBA" id="ARBA00004323"/>
    </source>
</evidence>
<evidence type="ECO:0000256" key="4">
    <source>
        <dbReference type="ARBA" id="ARBA00022679"/>
    </source>
</evidence>